<gene>
    <name evidence="1" type="ORF">N7468_009871</name>
</gene>
<evidence type="ECO:0000313" key="1">
    <source>
        <dbReference type="EMBL" id="KAJ5216863.1"/>
    </source>
</evidence>
<protein>
    <submittedName>
        <fullName evidence="1">Uncharacterized protein</fullName>
    </submittedName>
</protein>
<organism evidence="1 2">
    <name type="scientific">Penicillium chermesinum</name>
    <dbReference type="NCBI Taxonomy" id="63820"/>
    <lineage>
        <taxon>Eukaryota</taxon>
        <taxon>Fungi</taxon>
        <taxon>Dikarya</taxon>
        <taxon>Ascomycota</taxon>
        <taxon>Pezizomycotina</taxon>
        <taxon>Eurotiomycetes</taxon>
        <taxon>Eurotiomycetidae</taxon>
        <taxon>Eurotiales</taxon>
        <taxon>Aspergillaceae</taxon>
        <taxon>Penicillium</taxon>
    </lineage>
</organism>
<accession>A0A9W9NDH8</accession>
<dbReference type="RefSeq" id="XP_058325734.1">
    <property type="nucleotide sequence ID" value="XM_058479166.1"/>
</dbReference>
<dbReference type="OrthoDB" id="5552418at2759"/>
<dbReference type="EMBL" id="JAPQKS010000008">
    <property type="protein sequence ID" value="KAJ5216863.1"/>
    <property type="molecule type" value="Genomic_DNA"/>
</dbReference>
<dbReference type="Proteomes" id="UP001150941">
    <property type="component" value="Unassembled WGS sequence"/>
</dbReference>
<reference evidence="1" key="1">
    <citation type="submission" date="2022-11" db="EMBL/GenBank/DDBJ databases">
        <authorList>
            <person name="Petersen C."/>
        </authorList>
    </citation>
    <scope>NUCLEOTIDE SEQUENCE</scope>
    <source>
        <strain evidence="1">IBT 19713</strain>
    </source>
</reference>
<keyword evidence="2" id="KW-1185">Reference proteome</keyword>
<evidence type="ECO:0000313" key="2">
    <source>
        <dbReference type="Proteomes" id="UP001150941"/>
    </source>
</evidence>
<dbReference type="AlphaFoldDB" id="A0A9W9NDH8"/>
<name>A0A9W9NDH8_9EURO</name>
<reference evidence="1" key="2">
    <citation type="journal article" date="2023" name="IMA Fungus">
        <title>Comparative genomic study of the Penicillium genus elucidates a diverse pangenome and 15 lateral gene transfer events.</title>
        <authorList>
            <person name="Petersen C."/>
            <person name="Sorensen T."/>
            <person name="Nielsen M.R."/>
            <person name="Sondergaard T.E."/>
            <person name="Sorensen J.L."/>
            <person name="Fitzpatrick D.A."/>
            <person name="Frisvad J.C."/>
            <person name="Nielsen K.L."/>
        </authorList>
    </citation>
    <scope>NUCLEOTIDE SEQUENCE</scope>
    <source>
        <strain evidence="1">IBT 19713</strain>
    </source>
</reference>
<proteinExistence type="predicted"/>
<comment type="caution">
    <text evidence="1">The sequence shown here is derived from an EMBL/GenBank/DDBJ whole genome shotgun (WGS) entry which is preliminary data.</text>
</comment>
<sequence length="314" mass="36052">MSQAPDHAPMAYDYGYTGAPFQGGSLRSNDVQNHPDFARWTLSQLEHQPTHPLYLLQRRSQQRQELFDTYGSGMLYSFNHPSPTQRPFGFSPQYSNRPSTANDGLSNPFSVRQYFTPEESTAMGARRRTSQPFAATMSEYPVGTLASRLEPAKPEPPQYGPDYAPLKEAYTQYQQALRSTFDHTREGRLVEASRPLLELSEWLVTNARNLGILYDDHLTYPTRLELWKDFNICWLAVCQKQKELIQDYIATGRPPTQASLLAKDRMEAMGRYLIQLCDQFEQHGLVDYQMGIWEKEILSILGQCLDLVENRPEL</sequence>
<dbReference type="GeneID" id="83206470"/>